<keyword evidence="2" id="KW-0560">Oxidoreductase</keyword>
<dbReference type="PRINTS" id="PR00080">
    <property type="entry name" value="SDRFAMILY"/>
</dbReference>
<dbReference type="PANTHER" id="PTHR42901:SF1">
    <property type="entry name" value="ALCOHOL DEHYDROGENASE"/>
    <property type="match status" value="1"/>
</dbReference>
<dbReference type="GO" id="GO:0016616">
    <property type="term" value="F:oxidoreductase activity, acting on the CH-OH group of donors, NAD or NADP as acceptor"/>
    <property type="evidence" value="ECO:0007669"/>
    <property type="project" value="UniProtKB-ARBA"/>
</dbReference>
<gene>
    <name evidence="4" type="ORF">SAMN05421741_10489</name>
</gene>
<reference evidence="5" key="1">
    <citation type="submission" date="2016-10" db="EMBL/GenBank/DDBJ databases">
        <authorList>
            <person name="Varghese N."/>
            <person name="Submissions S."/>
        </authorList>
    </citation>
    <scope>NUCLEOTIDE SEQUENCE [LARGE SCALE GENOMIC DNA]</scope>
    <source>
        <strain evidence="5">DS-12</strain>
    </source>
</reference>
<evidence type="ECO:0000313" key="5">
    <source>
        <dbReference type="Proteomes" id="UP000199036"/>
    </source>
</evidence>
<evidence type="ECO:0000313" key="4">
    <source>
        <dbReference type="EMBL" id="SFN35176.1"/>
    </source>
</evidence>
<accession>A0A1I4YAW3</accession>
<dbReference type="AlphaFoldDB" id="A0A1I4YAW3"/>
<dbReference type="InterPro" id="IPR002347">
    <property type="entry name" value="SDR_fam"/>
</dbReference>
<dbReference type="Gene3D" id="3.40.50.720">
    <property type="entry name" value="NAD(P)-binding Rossmann-like Domain"/>
    <property type="match status" value="1"/>
</dbReference>
<name>A0A1I4YAW3_9FLAO</name>
<dbReference type="InterPro" id="IPR036291">
    <property type="entry name" value="NAD(P)-bd_dom_sf"/>
</dbReference>
<dbReference type="RefSeq" id="WP_091519753.1">
    <property type="nucleotide sequence ID" value="NZ_FOVI01000004.1"/>
</dbReference>
<evidence type="ECO:0000256" key="1">
    <source>
        <dbReference type="ARBA" id="ARBA00006484"/>
    </source>
</evidence>
<organism evidence="4 5">
    <name type="scientific">Paenimyroides ummariense</name>
    <dbReference type="NCBI Taxonomy" id="913024"/>
    <lineage>
        <taxon>Bacteria</taxon>
        <taxon>Pseudomonadati</taxon>
        <taxon>Bacteroidota</taxon>
        <taxon>Flavobacteriia</taxon>
        <taxon>Flavobacteriales</taxon>
        <taxon>Flavobacteriaceae</taxon>
        <taxon>Paenimyroides</taxon>
    </lineage>
</organism>
<sequence>MKTILITGASSGIGYATAKILAEGNRLILCGRRLERLQQLQAELIDTPTLLLPFDVAKKEEVFTAFESIPTEWQNIDVLINNAGNAHGLASFQDADLDDLDAMIDINVKGLIYVTKACLPLIKNSDNAHIVNISSIAGKQAYANGTTYCASKWAVEALTKGMRLDFLPLGIKVTGIAPGAVETEFSLVRFKGNEDIASKVYQGYEPLKAEDIAANIAFAVNQPKHVQVADITILPQAQADATTILRTL</sequence>
<dbReference type="STRING" id="913024.SAMN05421741_10489"/>
<dbReference type="PRINTS" id="PR00081">
    <property type="entry name" value="GDHRDH"/>
</dbReference>
<dbReference type="SUPFAM" id="SSF51735">
    <property type="entry name" value="NAD(P)-binding Rossmann-fold domains"/>
    <property type="match status" value="1"/>
</dbReference>
<dbReference type="InterPro" id="IPR020904">
    <property type="entry name" value="Sc_DH/Rdtase_CS"/>
</dbReference>
<evidence type="ECO:0000256" key="2">
    <source>
        <dbReference type="ARBA" id="ARBA00023002"/>
    </source>
</evidence>
<evidence type="ECO:0000256" key="3">
    <source>
        <dbReference type="RuleBase" id="RU000363"/>
    </source>
</evidence>
<keyword evidence="5" id="KW-1185">Reference proteome</keyword>
<proteinExistence type="inferred from homology"/>
<dbReference type="Pfam" id="PF00106">
    <property type="entry name" value="adh_short"/>
    <property type="match status" value="1"/>
</dbReference>
<dbReference type="EMBL" id="FOVI01000004">
    <property type="protein sequence ID" value="SFN35176.1"/>
    <property type="molecule type" value="Genomic_DNA"/>
</dbReference>
<dbReference type="PROSITE" id="PS00061">
    <property type="entry name" value="ADH_SHORT"/>
    <property type="match status" value="1"/>
</dbReference>
<dbReference type="Proteomes" id="UP000199036">
    <property type="component" value="Unassembled WGS sequence"/>
</dbReference>
<dbReference type="FunFam" id="3.40.50.720:FF:000047">
    <property type="entry name" value="NADP-dependent L-serine/L-allo-threonine dehydrogenase"/>
    <property type="match status" value="1"/>
</dbReference>
<dbReference type="PANTHER" id="PTHR42901">
    <property type="entry name" value="ALCOHOL DEHYDROGENASE"/>
    <property type="match status" value="1"/>
</dbReference>
<protein>
    <submittedName>
        <fullName evidence="4">NADP-dependent 3-hydroxy acid dehydrogenase YdfG</fullName>
    </submittedName>
</protein>
<dbReference type="OrthoDB" id="9775296at2"/>
<comment type="similarity">
    <text evidence="1 3">Belongs to the short-chain dehydrogenases/reductases (SDR) family.</text>
</comment>